<keyword evidence="2" id="KW-1185">Reference proteome</keyword>
<dbReference type="Proteomes" id="UP001262754">
    <property type="component" value="Unassembled WGS sequence"/>
</dbReference>
<accession>A0ABU1N2Y9</accession>
<evidence type="ECO:0000313" key="2">
    <source>
        <dbReference type="Proteomes" id="UP001262754"/>
    </source>
</evidence>
<comment type="caution">
    <text evidence="1">The sequence shown here is derived from an EMBL/GenBank/DDBJ whole genome shotgun (WGS) entry which is preliminary data.</text>
</comment>
<name>A0ABU1N2Y9_9CAUL</name>
<sequence length="47" mass="5492">MKQPGRDPPMLKAGLPVEVAAPLRKRTALRYLVEPLQQRMFRAFREQ</sequence>
<reference evidence="1 2" key="1">
    <citation type="submission" date="2023-07" db="EMBL/GenBank/DDBJ databases">
        <title>Sorghum-associated microbial communities from plants grown in Nebraska, USA.</title>
        <authorList>
            <person name="Schachtman D."/>
        </authorList>
    </citation>
    <scope>NUCLEOTIDE SEQUENCE [LARGE SCALE GENOMIC DNA]</scope>
    <source>
        <strain evidence="1 2">DS2154</strain>
    </source>
</reference>
<organism evidence="1 2">
    <name type="scientific">Caulobacter rhizosphaerae</name>
    <dbReference type="NCBI Taxonomy" id="2010972"/>
    <lineage>
        <taxon>Bacteria</taxon>
        <taxon>Pseudomonadati</taxon>
        <taxon>Pseudomonadota</taxon>
        <taxon>Alphaproteobacteria</taxon>
        <taxon>Caulobacterales</taxon>
        <taxon>Caulobacteraceae</taxon>
        <taxon>Caulobacter</taxon>
    </lineage>
</organism>
<proteinExistence type="predicted"/>
<gene>
    <name evidence="1" type="ORF">J2800_003565</name>
</gene>
<dbReference type="EMBL" id="JAVDRL010000010">
    <property type="protein sequence ID" value="MDR6532805.1"/>
    <property type="molecule type" value="Genomic_DNA"/>
</dbReference>
<dbReference type="RefSeq" id="WP_156402056.1">
    <property type="nucleotide sequence ID" value="NZ_BMLD01000002.1"/>
</dbReference>
<evidence type="ECO:0000313" key="1">
    <source>
        <dbReference type="EMBL" id="MDR6532805.1"/>
    </source>
</evidence>
<protein>
    <submittedName>
        <fullName evidence="1">HlyD family secretion protein</fullName>
    </submittedName>
</protein>
<dbReference type="PRINTS" id="PR01490">
    <property type="entry name" value="RTXTOXIND"/>
</dbReference>